<feature type="compositionally biased region" description="Basic and acidic residues" evidence="1">
    <location>
        <begin position="149"/>
        <end position="174"/>
    </location>
</feature>
<dbReference type="RefSeq" id="XP_046077802.1">
    <property type="nucleotide sequence ID" value="XM_046214810.1"/>
</dbReference>
<name>A0AAD4L514_9EURO</name>
<gene>
    <name evidence="2" type="ORF">BGW36DRAFT_367029</name>
</gene>
<evidence type="ECO:0000256" key="1">
    <source>
        <dbReference type="SAM" id="MobiDB-lite"/>
    </source>
</evidence>
<protein>
    <submittedName>
        <fullName evidence="2">Uncharacterized protein</fullName>
    </submittedName>
</protein>
<feature type="compositionally biased region" description="Low complexity" evidence="1">
    <location>
        <begin position="358"/>
        <end position="369"/>
    </location>
</feature>
<organism evidence="2 3">
    <name type="scientific">Talaromyces proteolyticus</name>
    <dbReference type="NCBI Taxonomy" id="1131652"/>
    <lineage>
        <taxon>Eukaryota</taxon>
        <taxon>Fungi</taxon>
        <taxon>Dikarya</taxon>
        <taxon>Ascomycota</taxon>
        <taxon>Pezizomycotina</taxon>
        <taxon>Eurotiomycetes</taxon>
        <taxon>Eurotiomycetidae</taxon>
        <taxon>Eurotiales</taxon>
        <taxon>Trichocomaceae</taxon>
        <taxon>Talaromyces</taxon>
        <taxon>Talaromyces sect. Bacilispori</taxon>
    </lineage>
</organism>
<feature type="region of interest" description="Disordered" evidence="1">
    <location>
        <begin position="319"/>
        <end position="426"/>
    </location>
</feature>
<dbReference type="GeneID" id="70245097"/>
<feature type="compositionally biased region" description="Polar residues" evidence="1">
    <location>
        <begin position="239"/>
        <end position="265"/>
    </location>
</feature>
<evidence type="ECO:0000313" key="3">
    <source>
        <dbReference type="Proteomes" id="UP001201262"/>
    </source>
</evidence>
<feature type="compositionally biased region" description="Basic and acidic residues" evidence="1">
    <location>
        <begin position="348"/>
        <end position="357"/>
    </location>
</feature>
<reference evidence="2" key="1">
    <citation type="submission" date="2021-12" db="EMBL/GenBank/DDBJ databases">
        <title>Convergent genome expansion in fungi linked to evolution of root-endophyte symbiosis.</title>
        <authorList>
            <consortium name="DOE Joint Genome Institute"/>
            <person name="Ke Y.-H."/>
            <person name="Bonito G."/>
            <person name="Liao H.-L."/>
            <person name="Looney B."/>
            <person name="Rojas-Flechas A."/>
            <person name="Nash J."/>
            <person name="Hameed K."/>
            <person name="Schadt C."/>
            <person name="Martin F."/>
            <person name="Crous P.W."/>
            <person name="Miettinen O."/>
            <person name="Magnuson J.K."/>
            <person name="Labbe J."/>
            <person name="Jacobson D."/>
            <person name="Doktycz M.J."/>
            <person name="Veneault-Fourrey C."/>
            <person name="Kuo A."/>
            <person name="Mondo S."/>
            <person name="Calhoun S."/>
            <person name="Riley R."/>
            <person name="Ohm R."/>
            <person name="LaButti K."/>
            <person name="Andreopoulos B."/>
            <person name="Pangilinan J."/>
            <person name="Nolan M."/>
            <person name="Tritt A."/>
            <person name="Clum A."/>
            <person name="Lipzen A."/>
            <person name="Daum C."/>
            <person name="Barry K."/>
            <person name="Grigoriev I.V."/>
            <person name="Vilgalys R."/>
        </authorList>
    </citation>
    <scope>NUCLEOTIDE SEQUENCE</scope>
    <source>
        <strain evidence="2">PMI_201</strain>
    </source>
</reference>
<dbReference type="AlphaFoldDB" id="A0AAD4L514"/>
<dbReference type="Proteomes" id="UP001201262">
    <property type="component" value="Unassembled WGS sequence"/>
</dbReference>
<proteinExistence type="predicted"/>
<feature type="compositionally biased region" description="Polar residues" evidence="1">
    <location>
        <begin position="74"/>
        <end position="99"/>
    </location>
</feature>
<keyword evidence="3" id="KW-1185">Reference proteome</keyword>
<feature type="region of interest" description="Disordered" evidence="1">
    <location>
        <begin position="149"/>
        <end position="175"/>
    </location>
</feature>
<evidence type="ECO:0000313" key="2">
    <source>
        <dbReference type="EMBL" id="KAH8705181.1"/>
    </source>
</evidence>
<feature type="region of interest" description="Disordered" evidence="1">
    <location>
        <begin position="59"/>
        <end position="116"/>
    </location>
</feature>
<accession>A0AAD4L514</accession>
<feature type="region of interest" description="Disordered" evidence="1">
    <location>
        <begin position="649"/>
        <end position="676"/>
    </location>
</feature>
<comment type="caution">
    <text evidence="2">The sequence shown here is derived from an EMBL/GenBank/DDBJ whole genome shotgun (WGS) entry which is preliminary data.</text>
</comment>
<feature type="region of interest" description="Disordered" evidence="1">
    <location>
        <begin position="191"/>
        <end position="291"/>
    </location>
</feature>
<sequence length="794" mass="89564">MAAPTNLSIPVAETRLRPLPADHELKEYEKILRISDEIFAGTHPRLKVPQQFIRKAPSRVLQTPVASVSGDAAGTQQSKTTPPNPSLLRQQALQVASPAQPSPLATHAAGTQSHVAPKLASEIDPIFLTKSDDLVRAEIQLQRRRVENTLREQAERSKVESRQKYAAQEDRPDFDVSEVLNQALEIVKPLPSLDVPGANGTAIPSDSFDENSLYSSRAPDSPSGGDYEPQVPSDRGRQADSQNPVFYATGTTNKTIPPPSYTRTARPTVPIVDIQEDDDYQPPDALHPRRNMYERAVVYSTRQQSISPDMRIVRNHITSPAAPQPSRVSPLAVAKGPSVQQRLQARSTRRDNQERGPTDPSSGPTSPDGVAPQLMSRKRRRVQEPRDESALHTISSPKPRIKPEPVSPPPFHDTQPSSNHGRGQPVYIDIASPQFTPVGDRREVPRESVYEHDRYGSTGRDYDTPVEPSIRATSRLSSRRPARDTQDLRRVASLHYSRNPETLHREYVEPIVRSRSVRASSYAVVERPSHEKPAYYEHMVPGYPRHYAQYEDYPPPSRFREVYVDDDPAPRYIETQPRRIVVDEYGNQYYEMVPASKIRAMPPPPRIARPDDYHERPSIRSASVRAASIVDDGYAGRRYIQEMAPPPSATYRRVTEQPRVVSENQRPYSRPPVEHDPVFRSGSVAVEYASRPPVYVDNDVSRQRLVRTSSVRPPAGRYEELREDSHRVQSVRPGGHEVSTYLPEETRLAREYGDRPVYTSVRPEREGRYYTEEEGGRMIVDGAGDMVRRVPRYQ</sequence>
<dbReference type="EMBL" id="JAJTJA010000001">
    <property type="protein sequence ID" value="KAH8705181.1"/>
    <property type="molecule type" value="Genomic_DNA"/>
</dbReference>